<dbReference type="Proteomes" id="UP000821845">
    <property type="component" value="Chromosome 1"/>
</dbReference>
<organism evidence="1 2">
    <name type="scientific">Hyalomma asiaticum</name>
    <name type="common">Tick</name>
    <dbReference type="NCBI Taxonomy" id="266040"/>
    <lineage>
        <taxon>Eukaryota</taxon>
        <taxon>Metazoa</taxon>
        <taxon>Ecdysozoa</taxon>
        <taxon>Arthropoda</taxon>
        <taxon>Chelicerata</taxon>
        <taxon>Arachnida</taxon>
        <taxon>Acari</taxon>
        <taxon>Parasitiformes</taxon>
        <taxon>Ixodida</taxon>
        <taxon>Ixodoidea</taxon>
        <taxon>Ixodidae</taxon>
        <taxon>Hyalomminae</taxon>
        <taxon>Hyalomma</taxon>
    </lineage>
</organism>
<protein>
    <submittedName>
        <fullName evidence="1">Uncharacterized protein</fullName>
    </submittedName>
</protein>
<keyword evidence="2" id="KW-1185">Reference proteome</keyword>
<reference evidence="1" key="1">
    <citation type="submission" date="2020-05" db="EMBL/GenBank/DDBJ databases">
        <title>Large-scale comparative analyses of tick genomes elucidate their genetic diversity and vector capacities.</title>
        <authorList>
            <person name="Jia N."/>
            <person name="Wang J."/>
            <person name="Shi W."/>
            <person name="Du L."/>
            <person name="Sun Y."/>
            <person name="Zhan W."/>
            <person name="Jiang J."/>
            <person name="Wang Q."/>
            <person name="Zhang B."/>
            <person name="Ji P."/>
            <person name="Sakyi L.B."/>
            <person name="Cui X."/>
            <person name="Yuan T."/>
            <person name="Jiang B."/>
            <person name="Yang W."/>
            <person name="Lam T.T.-Y."/>
            <person name="Chang Q."/>
            <person name="Ding S."/>
            <person name="Wang X."/>
            <person name="Zhu J."/>
            <person name="Ruan X."/>
            <person name="Zhao L."/>
            <person name="Wei J."/>
            <person name="Que T."/>
            <person name="Du C."/>
            <person name="Cheng J."/>
            <person name="Dai P."/>
            <person name="Han X."/>
            <person name="Huang E."/>
            <person name="Gao Y."/>
            <person name="Liu J."/>
            <person name="Shao H."/>
            <person name="Ye R."/>
            <person name="Li L."/>
            <person name="Wei W."/>
            <person name="Wang X."/>
            <person name="Wang C."/>
            <person name="Yang T."/>
            <person name="Huo Q."/>
            <person name="Li W."/>
            <person name="Guo W."/>
            <person name="Chen H."/>
            <person name="Zhou L."/>
            <person name="Ni X."/>
            <person name="Tian J."/>
            <person name="Zhou Y."/>
            <person name="Sheng Y."/>
            <person name="Liu T."/>
            <person name="Pan Y."/>
            <person name="Xia L."/>
            <person name="Li J."/>
            <person name="Zhao F."/>
            <person name="Cao W."/>
        </authorList>
    </citation>
    <scope>NUCLEOTIDE SEQUENCE</scope>
    <source>
        <strain evidence="1">Hyas-2018</strain>
    </source>
</reference>
<proteinExistence type="predicted"/>
<evidence type="ECO:0000313" key="1">
    <source>
        <dbReference type="EMBL" id="KAH6947255.1"/>
    </source>
</evidence>
<name>A0ACB7TJM2_HYAAI</name>
<evidence type="ECO:0000313" key="2">
    <source>
        <dbReference type="Proteomes" id="UP000821845"/>
    </source>
</evidence>
<sequence length="127" mass="14318">MRRVLKETLIRRLTPSEPQCLQQLLHEVQLGDCRPSQLLRHMQQLAGSTESLDSHLVWGLFLQRLPVTVRIGVMASEETDIFKIAEMANRLMAVTTPEVATVLAEASPYPTLLEKSLASPTPSQHYR</sequence>
<comment type="caution">
    <text evidence="1">The sequence shown here is derived from an EMBL/GenBank/DDBJ whole genome shotgun (WGS) entry which is preliminary data.</text>
</comment>
<gene>
    <name evidence="1" type="ORF">HPB50_017783</name>
</gene>
<dbReference type="EMBL" id="CM023481">
    <property type="protein sequence ID" value="KAH6947255.1"/>
    <property type="molecule type" value="Genomic_DNA"/>
</dbReference>
<accession>A0ACB7TJM2</accession>